<organism evidence="5 6">
    <name type="scientific">Sphingorhabdus profundilacus</name>
    <dbReference type="NCBI Taxonomy" id="2509718"/>
    <lineage>
        <taxon>Bacteria</taxon>
        <taxon>Pseudomonadati</taxon>
        <taxon>Pseudomonadota</taxon>
        <taxon>Alphaproteobacteria</taxon>
        <taxon>Sphingomonadales</taxon>
        <taxon>Sphingomonadaceae</taxon>
        <taxon>Sphingorhabdus</taxon>
    </lineage>
</organism>
<dbReference type="InterPro" id="IPR025166">
    <property type="entry name" value="Integrase_DNA_bind_dom"/>
</dbReference>
<dbReference type="GO" id="GO:0015074">
    <property type="term" value="P:DNA integration"/>
    <property type="evidence" value="ECO:0007669"/>
    <property type="project" value="UniProtKB-KW"/>
</dbReference>
<comment type="similarity">
    <text evidence="1">Belongs to the 'phage' integrase family.</text>
</comment>
<keyword evidence="6" id="KW-1185">Reference proteome</keyword>
<evidence type="ECO:0000256" key="3">
    <source>
        <dbReference type="SAM" id="MobiDB-lite"/>
    </source>
</evidence>
<dbReference type="Proteomes" id="UP000471147">
    <property type="component" value="Unassembled WGS sequence"/>
</dbReference>
<protein>
    <submittedName>
        <fullName evidence="5">DUF4102 domain-containing protein</fullName>
    </submittedName>
</protein>
<feature type="domain" description="Integrase DNA-binding" evidence="4">
    <location>
        <begin position="3"/>
        <end position="86"/>
    </location>
</feature>
<dbReference type="InterPro" id="IPR038488">
    <property type="entry name" value="Integrase_DNA-bd_sf"/>
</dbReference>
<evidence type="ECO:0000259" key="4">
    <source>
        <dbReference type="Pfam" id="PF13356"/>
    </source>
</evidence>
<accession>A0A6I4LY71</accession>
<dbReference type="OrthoDB" id="7388552at2"/>
<reference evidence="5 6" key="1">
    <citation type="submission" date="2019-01" db="EMBL/GenBank/DDBJ databases">
        <title>Sphingorhabdus lacus sp.nov., isolated from an oligotrophic freshwater lake.</title>
        <authorList>
            <person name="Park M."/>
        </authorList>
    </citation>
    <scope>NUCLEOTIDE SEQUENCE [LARGE SCALE GENOMIC DNA]</scope>
    <source>
        <strain evidence="5 6">IMCC26285</strain>
    </source>
</reference>
<dbReference type="EMBL" id="SDWJ01000002">
    <property type="protein sequence ID" value="MVZ98001.1"/>
    <property type="molecule type" value="Genomic_DNA"/>
</dbReference>
<feature type="region of interest" description="Disordered" evidence="3">
    <location>
        <begin position="62"/>
        <end position="82"/>
    </location>
</feature>
<proteinExistence type="inferred from homology"/>
<name>A0A6I4LY71_9SPHN</name>
<dbReference type="InterPro" id="IPR050808">
    <property type="entry name" value="Phage_Integrase"/>
</dbReference>
<dbReference type="Pfam" id="PF13356">
    <property type="entry name" value="Arm-DNA-bind_3"/>
    <property type="match status" value="1"/>
</dbReference>
<evidence type="ECO:0000256" key="2">
    <source>
        <dbReference type="ARBA" id="ARBA00022908"/>
    </source>
</evidence>
<evidence type="ECO:0000256" key="1">
    <source>
        <dbReference type="ARBA" id="ARBA00008857"/>
    </source>
</evidence>
<feature type="compositionally biased region" description="Basic and acidic residues" evidence="3">
    <location>
        <begin position="63"/>
        <end position="82"/>
    </location>
</feature>
<dbReference type="AlphaFoldDB" id="A0A6I4LY71"/>
<evidence type="ECO:0000313" key="6">
    <source>
        <dbReference type="Proteomes" id="UP000471147"/>
    </source>
</evidence>
<dbReference type="PANTHER" id="PTHR30629">
    <property type="entry name" value="PROPHAGE INTEGRASE"/>
    <property type="match status" value="1"/>
</dbReference>
<comment type="caution">
    <text evidence="5">The sequence shown here is derived from an EMBL/GenBank/DDBJ whole genome shotgun (WGS) entry which is preliminary data.</text>
</comment>
<dbReference type="PANTHER" id="PTHR30629:SF2">
    <property type="entry name" value="PROPHAGE INTEGRASE INTS-RELATED"/>
    <property type="match status" value="1"/>
</dbReference>
<keyword evidence="2" id="KW-0229">DNA integration</keyword>
<evidence type="ECO:0000313" key="5">
    <source>
        <dbReference type="EMBL" id="MVZ98001.1"/>
    </source>
</evidence>
<dbReference type="RefSeq" id="WP_160353968.1">
    <property type="nucleotide sequence ID" value="NZ_SDWJ01000002.1"/>
</dbReference>
<sequence>MPLTVLQIAAINPLDKSYRKADEKGLYLEVFPNGSKLWRFKYRIDGKEKRLALGAYPETTLQDARDQRDARRKQVMDGIDPAREKRLNRLERKVCSPSAPRFGT</sequence>
<dbReference type="Gene3D" id="3.30.160.390">
    <property type="entry name" value="Integrase, DNA-binding domain"/>
    <property type="match status" value="1"/>
</dbReference>
<gene>
    <name evidence="5" type="ORF">EUU23_09815</name>
</gene>